<accession>A0A8S5N5C8</accession>
<protein>
    <submittedName>
        <fullName evidence="1">Uncharacterized protein</fullName>
    </submittedName>
</protein>
<evidence type="ECO:0000313" key="1">
    <source>
        <dbReference type="EMBL" id="DAD89474.1"/>
    </source>
</evidence>
<proteinExistence type="predicted"/>
<reference evidence="1" key="1">
    <citation type="journal article" date="2021" name="Proc. Natl. Acad. Sci. U.S.A.">
        <title>A Catalog of Tens of Thousands of Viruses from Human Metagenomes Reveals Hidden Associations with Chronic Diseases.</title>
        <authorList>
            <person name="Tisza M.J."/>
            <person name="Buck C.B."/>
        </authorList>
    </citation>
    <scope>NUCLEOTIDE SEQUENCE</scope>
    <source>
        <strain evidence="1">CtxpQ22</strain>
    </source>
</reference>
<dbReference type="EMBL" id="BK015061">
    <property type="protein sequence ID" value="DAD89474.1"/>
    <property type="molecule type" value="Genomic_DNA"/>
</dbReference>
<sequence>MSGKVGVVVSRRLATLYELDTIYSYEDMLDLYEIVVINNINEQRAWKEGGNNGA</sequence>
<organism evidence="1">
    <name type="scientific">Myoviridae sp. ctxpQ22</name>
    <dbReference type="NCBI Taxonomy" id="2826715"/>
    <lineage>
        <taxon>Viruses</taxon>
        <taxon>Duplodnaviria</taxon>
        <taxon>Heunggongvirae</taxon>
        <taxon>Uroviricota</taxon>
        <taxon>Caudoviricetes</taxon>
    </lineage>
</organism>
<name>A0A8S5N5C8_9CAUD</name>